<dbReference type="GO" id="GO:0046872">
    <property type="term" value="F:metal ion binding"/>
    <property type="evidence" value="ECO:0007669"/>
    <property type="project" value="UniProtKB-KW"/>
</dbReference>
<evidence type="ECO:0000256" key="1">
    <source>
        <dbReference type="ARBA" id="ARBA00006964"/>
    </source>
</evidence>
<dbReference type="EMBL" id="BARU01023228">
    <property type="protein sequence ID" value="GAH50702.1"/>
    <property type="molecule type" value="Genomic_DNA"/>
</dbReference>
<dbReference type="PANTHER" id="PTHR13799:SF14">
    <property type="entry name" value="GTP CYCLOHYDROLASE 1 TYPE 2 HOMOLOG"/>
    <property type="match status" value="1"/>
</dbReference>
<comment type="similarity">
    <text evidence="1">Belongs to the GTP cyclohydrolase I type 2/NIF3 family.</text>
</comment>
<dbReference type="FunFam" id="3.40.1390.30:FF:000001">
    <property type="entry name" value="GTP cyclohydrolase 1 type 2"/>
    <property type="match status" value="1"/>
</dbReference>
<dbReference type="GO" id="GO:0005737">
    <property type="term" value="C:cytoplasm"/>
    <property type="evidence" value="ECO:0007669"/>
    <property type="project" value="TreeGrafter"/>
</dbReference>
<proteinExistence type="inferred from homology"/>
<dbReference type="InterPro" id="IPR002678">
    <property type="entry name" value="DUF34/NIF3"/>
</dbReference>
<feature type="non-terminal residue" evidence="3">
    <location>
        <position position="94"/>
    </location>
</feature>
<accession>X1G0B9</accession>
<evidence type="ECO:0008006" key="4">
    <source>
        <dbReference type="Google" id="ProtNLM"/>
    </source>
</evidence>
<protein>
    <recommendedName>
        <fullName evidence="4">Nif3-like dinuclear metal center hexameric protein</fullName>
    </recommendedName>
</protein>
<dbReference type="Pfam" id="PF01784">
    <property type="entry name" value="DUF34_NIF3"/>
    <property type="match status" value="1"/>
</dbReference>
<dbReference type="InterPro" id="IPR036069">
    <property type="entry name" value="DUF34/NIF3_sf"/>
</dbReference>
<evidence type="ECO:0000313" key="3">
    <source>
        <dbReference type="EMBL" id="GAH50702.1"/>
    </source>
</evidence>
<gene>
    <name evidence="3" type="ORF">S03H2_37724</name>
</gene>
<sequence>MKIKELLNILDKIAPFFLQESYDNSGIQFADLDAPITKILLSLDITQEILDEAIENKANLIITHHPLLFSPLKQITKQNNPLLFKTITHKVNLL</sequence>
<organism evidence="3">
    <name type="scientific">marine sediment metagenome</name>
    <dbReference type="NCBI Taxonomy" id="412755"/>
    <lineage>
        <taxon>unclassified sequences</taxon>
        <taxon>metagenomes</taxon>
        <taxon>ecological metagenomes</taxon>
    </lineage>
</organism>
<dbReference type="Gene3D" id="3.40.1390.30">
    <property type="entry name" value="NIF3 (NGG1p interacting factor 3)-like"/>
    <property type="match status" value="1"/>
</dbReference>
<name>X1G0B9_9ZZZZ</name>
<dbReference type="SUPFAM" id="SSF102705">
    <property type="entry name" value="NIF3 (NGG1p interacting factor 3)-like"/>
    <property type="match status" value="1"/>
</dbReference>
<keyword evidence="2" id="KW-0479">Metal-binding</keyword>
<reference evidence="3" key="1">
    <citation type="journal article" date="2014" name="Front. Microbiol.">
        <title>High frequency of phylogenetically diverse reductive dehalogenase-homologous genes in deep subseafloor sedimentary metagenomes.</title>
        <authorList>
            <person name="Kawai M."/>
            <person name="Futagami T."/>
            <person name="Toyoda A."/>
            <person name="Takaki Y."/>
            <person name="Nishi S."/>
            <person name="Hori S."/>
            <person name="Arai W."/>
            <person name="Tsubouchi T."/>
            <person name="Morono Y."/>
            <person name="Uchiyama I."/>
            <person name="Ito T."/>
            <person name="Fujiyama A."/>
            <person name="Inagaki F."/>
            <person name="Takami H."/>
        </authorList>
    </citation>
    <scope>NUCLEOTIDE SEQUENCE</scope>
    <source>
        <strain evidence="3">Expedition CK06-06</strain>
    </source>
</reference>
<dbReference type="PANTHER" id="PTHR13799">
    <property type="entry name" value="NGG1 INTERACTING FACTOR 3"/>
    <property type="match status" value="1"/>
</dbReference>
<evidence type="ECO:0000256" key="2">
    <source>
        <dbReference type="ARBA" id="ARBA00022723"/>
    </source>
</evidence>
<comment type="caution">
    <text evidence="3">The sequence shown here is derived from an EMBL/GenBank/DDBJ whole genome shotgun (WGS) entry which is preliminary data.</text>
</comment>
<dbReference type="AlphaFoldDB" id="X1G0B9"/>